<evidence type="ECO:0000256" key="3">
    <source>
        <dbReference type="ARBA" id="ARBA00023143"/>
    </source>
</evidence>
<evidence type="ECO:0000313" key="5">
    <source>
        <dbReference type="EMBL" id="OOZ35168.1"/>
    </source>
</evidence>
<gene>
    <name evidence="5" type="ORF">BOW51_11525</name>
</gene>
<dbReference type="SUPFAM" id="SSF141371">
    <property type="entry name" value="PilZ domain-like"/>
    <property type="match status" value="1"/>
</dbReference>
<dbReference type="Pfam" id="PF12945">
    <property type="entry name" value="PilZNR"/>
    <property type="match status" value="1"/>
</dbReference>
<keyword evidence="3" id="KW-0975">Bacterial flagellum</keyword>
<evidence type="ECO:0000256" key="2">
    <source>
        <dbReference type="ARBA" id="ARBA00022741"/>
    </source>
</evidence>
<proteinExistence type="predicted"/>
<accession>A0A1T2KQN3</accession>
<organism evidence="5 6">
    <name type="scientific">Solemya velesiana gill symbiont</name>
    <dbReference type="NCBI Taxonomy" id="1918948"/>
    <lineage>
        <taxon>Bacteria</taxon>
        <taxon>Pseudomonadati</taxon>
        <taxon>Pseudomonadota</taxon>
        <taxon>Gammaproteobacteria</taxon>
        <taxon>sulfur-oxidizing symbionts</taxon>
    </lineage>
</organism>
<dbReference type="AlphaFoldDB" id="A0A1T2KQN3"/>
<dbReference type="GO" id="GO:0000166">
    <property type="term" value="F:nucleotide binding"/>
    <property type="evidence" value="ECO:0007669"/>
    <property type="project" value="UniProtKB-KW"/>
</dbReference>
<keyword evidence="6" id="KW-1185">Reference proteome</keyword>
<comment type="caution">
    <text evidence="5">The sequence shown here is derived from an EMBL/GenBank/DDBJ whole genome shotgun (WGS) entry which is preliminary data.</text>
</comment>
<dbReference type="OrthoDB" id="5735035at2"/>
<sequence length="223" mass="24705">MAENQLNLHVGDVFQLQVLATGHDEQRHAGTVIGYVPGKSILVTSPEVDGKVMLMREGQLLAVRMLHGSHIKGFFTKIIHVATAPYPYLHLAYPADFESIAVRSAERVETRIEALARNTLNLESEDNWKPILIQDLSLSGAKLLSQGSLGETGDKLELTFKVDVCGIEETLDLVATLRKQSTNRQASRSKGWEVVNGIEIHHVNRFQKILLGSYLLEQKGGLE</sequence>
<name>A0A1T2KQN3_9GAMM</name>
<evidence type="ECO:0000259" key="4">
    <source>
        <dbReference type="Pfam" id="PF12945"/>
    </source>
</evidence>
<dbReference type="RefSeq" id="WP_078488154.1">
    <property type="nucleotide sequence ID" value="NZ_MPRJ01000097.1"/>
</dbReference>
<keyword evidence="2" id="KW-0547">Nucleotide-binding</keyword>
<dbReference type="InterPro" id="IPR009926">
    <property type="entry name" value="T3SS_YcgR_PilZN"/>
</dbReference>
<reference evidence="5 6" key="1">
    <citation type="submission" date="2016-11" db="EMBL/GenBank/DDBJ databases">
        <title>Mixed transmission modes and dynamic genome evolution in an obligate animal-bacterial symbiosis.</title>
        <authorList>
            <person name="Russell S.L."/>
            <person name="Corbett-Detig R.B."/>
            <person name="Cavanaugh C.M."/>
        </authorList>
    </citation>
    <scope>NUCLEOTIDE SEQUENCE [LARGE SCALE GENOMIC DNA]</scope>
    <source>
        <strain evidence="5">Se-Cadez</strain>
    </source>
</reference>
<protein>
    <recommendedName>
        <fullName evidence="4">Type III secretion system flagellar brake protein YcgR PilZN domain-containing protein</fullName>
    </recommendedName>
</protein>
<evidence type="ECO:0000313" key="6">
    <source>
        <dbReference type="Proteomes" id="UP000190896"/>
    </source>
</evidence>
<dbReference type="EMBL" id="MPRJ01000097">
    <property type="protein sequence ID" value="OOZ35168.1"/>
    <property type="molecule type" value="Genomic_DNA"/>
</dbReference>
<dbReference type="Gene3D" id="2.30.110.10">
    <property type="entry name" value="Electron Transport, Fmn-binding Protein, Chain A"/>
    <property type="match status" value="1"/>
</dbReference>
<dbReference type="InterPro" id="IPR012349">
    <property type="entry name" value="Split_barrel_FMN-bd"/>
</dbReference>
<dbReference type="Proteomes" id="UP000190896">
    <property type="component" value="Unassembled WGS sequence"/>
</dbReference>
<keyword evidence="1" id="KW-0973">c-di-GMP</keyword>
<feature type="domain" description="Type III secretion system flagellar brake protein YcgR PilZN" evidence="4">
    <location>
        <begin position="10"/>
        <end position="94"/>
    </location>
</feature>
<evidence type="ECO:0000256" key="1">
    <source>
        <dbReference type="ARBA" id="ARBA00022636"/>
    </source>
</evidence>